<dbReference type="SUPFAM" id="SSF109854">
    <property type="entry name" value="DinB/YfiT-like putative metalloenzymes"/>
    <property type="match status" value="1"/>
</dbReference>
<name>A0ABP8KJC0_9MICO</name>
<reference evidence="3" key="1">
    <citation type="journal article" date="2019" name="Int. J. Syst. Evol. Microbiol.">
        <title>The Global Catalogue of Microorganisms (GCM) 10K type strain sequencing project: providing services to taxonomists for standard genome sequencing and annotation.</title>
        <authorList>
            <consortium name="The Broad Institute Genomics Platform"/>
            <consortium name="The Broad Institute Genome Sequencing Center for Infectious Disease"/>
            <person name="Wu L."/>
            <person name="Ma J."/>
        </authorList>
    </citation>
    <scope>NUCLEOTIDE SEQUENCE [LARGE SCALE GENOMIC DNA]</scope>
    <source>
        <strain evidence="3">JCM 17809</strain>
    </source>
</reference>
<dbReference type="Pfam" id="PF11716">
    <property type="entry name" value="MDMPI_N"/>
    <property type="match status" value="1"/>
</dbReference>
<comment type="caution">
    <text evidence="2">The sequence shown here is derived from an EMBL/GenBank/DDBJ whole genome shotgun (WGS) entry which is preliminary data.</text>
</comment>
<proteinExistence type="predicted"/>
<dbReference type="Gene3D" id="1.20.120.450">
    <property type="entry name" value="dinb family like domain"/>
    <property type="match status" value="1"/>
</dbReference>
<feature type="domain" description="Mycothiol-dependent maleylpyruvate isomerase metal-binding" evidence="1">
    <location>
        <begin position="14"/>
        <end position="144"/>
    </location>
</feature>
<keyword evidence="3" id="KW-1185">Reference proteome</keyword>
<protein>
    <recommendedName>
        <fullName evidence="1">Mycothiol-dependent maleylpyruvate isomerase metal-binding domain-containing protein</fullName>
    </recommendedName>
</protein>
<organism evidence="2 3">
    <name type="scientific">Fodinibacter luteus</name>
    <dbReference type="NCBI Taxonomy" id="552064"/>
    <lineage>
        <taxon>Bacteria</taxon>
        <taxon>Bacillati</taxon>
        <taxon>Actinomycetota</taxon>
        <taxon>Actinomycetes</taxon>
        <taxon>Micrococcales</taxon>
        <taxon>Intrasporangiaceae</taxon>
        <taxon>Fodinibacter (ex Wang et al. 2009)</taxon>
    </lineage>
</organism>
<evidence type="ECO:0000259" key="1">
    <source>
        <dbReference type="Pfam" id="PF11716"/>
    </source>
</evidence>
<gene>
    <name evidence="2" type="ORF">GCM10023168_25770</name>
</gene>
<accession>A0ABP8KJC0</accession>
<dbReference type="InterPro" id="IPR024344">
    <property type="entry name" value="MDMPI_metal-binding"/>
</dbReference>
<evidence type="ECO:0000313" key="3">
    <source>
        <dbReference type="Proteomes" id="UP001500945"/>
    </source>
</evidence>
<sequence length="256" mass="26653">MRDGIQVRDGIQRSWQTFLERLTEHPECWGAPTRLAGWAVSDLAAHACWGTSLEADAVERALRGDSEAAQGRSPEPGASRDEVLDALRRSCGRLVAALDALEERAAADPRAVPESLPMPYGDVSVPLAGAIFTMEAGVHGSDLAAAVGDDDTLAPDVCRATFATLAVFGPVLSDAAGTVPPPGVVIEVRGGGDCLRFGADDQGRWTSAATSPVRTTITGSPSDVALFLLGRRGVDAVTVHGDGAPAARFKEYLPGP</sequence>
<evidence type="ECO:0000313" key="2">
    <source>
        <dbReference type="EMBL" id="GAA4408426.1"/>
    </source>
</evidence>
<dbReference type="EMBL" id="BAABGM010000015">
    <property type="protein sequence ID" value="GAA4408426.1"/>
    <property type="molecule type" value="Genomic_DNA"/>
</dbReference>
<dbReference type="InterPro" id="IPR017517">
    <property type="entry name" value="Maleyloyr_isom"/>
</dbReference>
<dbReference type="Proteomes" id="UP001500945">
    <property type="component" value="Unassembled WGS sequence"/>
</dbReference>
<dbReference type="NCBIfam" id="TIGR03083">
    <property type="entry name" value="maleylpyruvate isomerase family mycothiol-dependent enzyme"/>
    <property type="match status" value="1"/>
</dbReference>
<dbReference type="InterPro" id="IPR034660">
    <property type="entry name" value="DinB/YfiT-like"/>
</dbReference>
<dbReference type="RefSeq" id="WP_345206617.1">
    <property type="nucleotide sequence ID" value="NZ_BAABGM010000015.1"/>
</dbReference>